<keyword evidence="3" id="KW-1185">Reference proteome</keyword>
<feature type="region of interest" description="Disordered" evidence="1">
    <location>
        <begin position="62"/>
        <end position="100"/>
    </location>
</feature>
<evidence type="ECO:0000313" key="3">
    <source>
        <dbReference type="Proteomes" id="UP001365405"/>
    </source>
</evidence>
<sequence length="398" mass="41818">MPEPTAQRGTGRRWVRAALTLSVATVHLLLLDEVARSRLSDGAGHKLPARIEVAFVRELAQAAPPPEAPAPAPAATPAPRLPAVTQAPPRPPQPAASAPADAASAAVAAASAAEASALAQAPAASAPAAAAVTVASAATAASAAQPTSALAAAMPPASAPAVAAVALSPAAPAASAAVASFDWPPSTQLNFNLLGNYRGPVQGSARVEWLRDGSRYQVRMESSAGPLFKRTGISEGELGERGLTPRRFSGEQKVLFGNARRWQLGFGPERVTLTDGREVPAMAGAQDEASQYVQLTWLFTTQPERLKVGQSVDIPLAIGRKLERWTYDIVEEERLRLPFGEVPTFHIKPRREASGGDLSAEIWIAPTLQYLPVRILLRQSAEVWVDLTLAQAPLQSNR</sequence>
<dbReference type="InterPro" id="IPR021457">
    <property type="entry name" value="DUF3108"/>
</dbReference>
<evidence type="ECO:0000256" key="1">
    <source>
        <dbReference type="SAM" id="MobiDB-lite"/>
    </source>
</evidence>
<evidence type="ECO:0000313" key="2">
    <source>
        <dbReference type="EMBL" id="MEK8049860.1"/>
    </source>
</evidence>
<gene>
    <name evidence="2" type="ORF">AACH10_06400</name>
</gene>
<accession>A0ABU9CHN0</accession>
<organism evidence="2 3">
    <name type="scientific">Pseudaquabacterium inlustre</name>
    <dbReference type="NCBI Taxonomy" id="2984192"/>
    <lineage>
        <taxon>Bacteria</taxon>
        <taxon>Pseudomonadati</taxon>
        <taxon>Pseudomonadota</taxon>
        <taxon>Betaproteobacteria</taxon>
        <taxon>Burkholderiales</taxon>
        <taxon>Sphaerotilaceae</taxon>
        <taxon>Pseudaquabacterium</taxon>
    </lineage>
</organism>
<dbReference type="RefSeq" id="WP_341409533.1">
    <property type="nucleotide sequence ID" value="NZ_JBBUTH010000003.1"/>
</dbReference>
<feature type="compositionally biased region" description="Pro residues" evidence="1">
    <location>
        <begin position="63"/>
        <end position="80"/>
    </location>
</feature>
<reference evidence="2 3" key="1">
    <citation type="submission" date="2024-04" db="EMBL/GenBank/DDBJ databases">
        <title>Novel species of the genus Ideonella isolated from streams.</title>
        <authorList>
            <person name="Lu H."/>
        </authorList>
    </citation>
    <scope>NUCLEOTIDE SEQUENCE [LARGE SCALE GENOMIC DNA]</scope>
    <source>
        <strain evidence="2 3">DXS22W</strain>
    </source>
</reference>
<dbReference type="Proteomes" id="UP001365405">
    <property type="component" value="Unassembled WGS sequence"/>
</dbReference>
<name>A0ABU9CHN0_9BURK</name>
<protein>
    <submittedName>
        <fullName evidence="2">DUF3108 domain-containing protein</fullName>
    </submittedName>
</protein>
<dbReference type="EMBL" id="JBBUTH010000003">
    <property type="protein sequence ID" value="MEK8049860.1"/>
    <property type="molecule type" value="Genomic_DNA"/>
</dbReference>
<proteinExistence type="predicted"/>
<comment type="caution">
    <text evidence="2">The sequence shown here is derived from an EMBL/GenBank/DDBJ whole genome shotgun (WGS) entry which is preliminary data.</text>
</comment>
<dbReference type="Pfam" id="PF11306">
    <property type="entry name" value="DUF3108"/>
    <property type="match status" value="1"/>
</dbReference>